<evidence type="ECO:0000313" key="6">
    <source>
        <dbReference type="EMBL" id="PRH86538.1"/>
    </source>
</evidence>
<feature type="domain" description="HTH lysR-type" evidence="5">
    <location>
        <begin position="3"/>
        <end position="60"/>
    </location>
</feature>
<dbReference type="PANTHER" id="PTHR30537">
    <property type="entry name" value="HTH-TYPE TRANSCRIPTIONAL REGULATOR"/>
    <property type="match status" value="1"/>
</dbReference>
<dbReference type="Gene3D" id="1.10.10.10">
    <property type="entry name" value="Winged helix-like DNA-binding domain superfamily/Winged helix DNA-binding domain"/>
    <property type="match status" value="1"/>
</dbReference>
<dbReference type="Pfam" id="PF00126">
    <property type="entry name" value="HTH_1"/>
    <property type="match status" value="1"/>
</dbReference>
<reference evidence="6 7" key="1">
    <citation type="submission" date="2018-02" db="EMBL/GenBank/DDBJ databases">
        <title>Whole genome sequencing of endophytic bacterium.</title>
        <authorList>
            <person name="Eedara R."/>
            <person name="Podile A.R."/>
        </authorList>
    </citation>
    <scope>NUCLEOTIDE SEQUENCE [LARGE SCALE GENOMIC DNA]</scope>
    <source>
        <strain evidence="6 7">RP1T</strain>
    </source>
</reference>
<comment type="caution">
    <text evidence="6">The sequence shown here is derived from an EMBL/GenBank/DDBJ whole genome shotgun (WGS) entry which is preliminary data.</text>
</comment>
<comment type="similarity">
    <text evidence="1">Belongs to the LysR transcriptional regulatory family.</text>
</comment>
<proteinExistence type="inferred from homology"/>
<dbReference type="GO" id="GO:0003700">
    <property type="term" value="F:DNA-binding transcription factor activity"/>
    <property type="evidence" value="ECO:0007669"/>
    <property type="project" value="InterPro"/>
</dbReference>
<dbReference type="Gene3D" id="3.40.190.290">
    <property type="match status" value="1"/>
</dbReference>
<keyword evidence="2" id="KW-0805">Transcription regulation</keyword>
<protein>
    <submittedName>
        <fullName evidence="6">LysR family transcriptional regulator</fullName>
    </submittedName>
</protein>
<evidence type="ECO:0000259" key="5">
    <source>
        <dbReference type="PROSITE" id="PS50931"/>
    </source>
</evidence>
<dbReference type="InterPro" id="IPR036390">
    <property type="entry name" value="WH_DNA-bd_sf"/>
</dbReference>
<gene>
    <name evidence="6" type="ORF">C5L14_14465</name>
</gene>
<dbReference type="InterPro" id="IPR058163">
    <property type="entry name" value="LysR-type_TF_proteobact-type"/>
</dbReference>
<keyword evidence="4" id="KW-0804">Transcription</keyword>
<sequence length="305" mass="33564">MVDRLNGVSVFVEAVEAGGFAAAAQRLNLSRSAVGKSIARLEERLGARLFHRTTRSQALTEDGQVFYERCLRALAEIREGEALLDSGRRDVSGRLRVTMPALFGRVCVAPLLLRLAAQHPALELELNFNDRRVDLIEEGYDLAIRNGTLESDMNLITRRVALQRMTVCAAPAYLREHGAPLTLAALADHQAILYGRSGHPRSWLFPVQSGPAIEIMPPSRFIFDSLDAVADAAVAGAGLAWMPCWLVAERVRRGELIRVLTEHPGLVFDVHALWPRAPVQPLRVRAAIDLLATNLSRLMSNEVGL</sequence>
<dbReference type="InterPro" id="IPR036388">
    <property type="entry name" value="WH-like_DNA-bd_sf"/>
</dbReference>
<evidence type="ECO:0000313" key="7">
    <source>
        <dbReference type="Proteomes" id="UP000237682"/>
    </source>
</evidence>
<dbReference type="Proteomes" id="UP000237682">
    <property type="component" value="Unassembled WGS sequence"/>
</dbReference>
<dbReference type="FunFam" id="1.10.10.10:FF:000001">
    <property type="entry name" value="LysR family transcriptional regulator"/>
    <property type="match status" value="1"/>
</dbReference>
<evidence type="ECO:0000256" key="1">
    <source>
        <dbReference type="ARBA" id="ARBA00009437"/>
    </source>
</evidence>
<keyword evidence="7" id="KW-1185">Reference proteome</keyword>
<evidence type="ECO:0000256" key="2">
    <source>
        <dbReference type="ARBA" id="ARBA00023015"/>
    </source>
</evidence>
<dbReference type="PANTHER" id="PTHR30537:SF5">
    <property type="entry name" value="HTH-TYPE TRANSCRIPTIONAL ACTIVATOR TTDR-RELATED"/>
    <property type="match status" value="1"/>
</dbReference>
<evidence type="ECO:0000256" key="3">
    <source>
        <dbReference type="ARBA" id="ARBA00023125"/>
    </source>
</evidence>
<dbReference type="OrthoDB" id="9813056at2"/>
<dbReference type="GO" id="GO:0003677">
    <property type="term" value="F:DNA binding"/>
    <property type="evidence" value="ECO:0007669"/>
    <property type="project" value="UniProtKB-KW"/>
</dbReference>
<keyword evidence="3" id="KW-0238">DNA-binding</keyword>
<dbReference type="SUPFAM" id="SSF46785">
    <property type="entry name" value="Winged helix' DNA-binding domain"/>
    <property type="match status" value="1"/>
</dbReference>
<dbReference type="SUPFAM" id="SSF53850">
    <property type="entry name" value="Periplasmic binding protein-like II"/>
    <property type="match status" value="1"/>
</dbReference>
<dbReference type="EMBL" id="PUEJ01000005">
    <property type="protein sequence ID" value="PRH86538.1"/>
    <property type="molecule type" value="Genomic_DNA"/>
</dbReference>
<dbReference type="AlphaFoldDB" id="A0A2S9QB18"/>
<dbReference type="PRINTS" id="PR00039">
    <property type="entry name" value="HTHLYSR"/>
</dbReference>
<evidence type="ECO:0000256" key="4">
    <source>
        <dbReference type="ARBA" id="ARBA00023163"/>
    </source>
</evidence>
<dbReference type="InterPro" id="IPR000847">
    <property type="entry name" value="LysR_HTH_N"/>
</dbReference>
<accession>A0A2S9QB18</accession>
<dbReference type="Pfam" id="PF03466">
    <property type="entry name" value="LysR_substrate"/>
    <property type="match status" value="1"/>
</dbReference>
<dbReference type="InterPro" id="IPR005119">
    <property type="entry name" value="LysR_subst-bd"/>
</dbReference>
<name>A0A2S9QB18_9HYPH</name>
<dbReference type="PROSITE" id="PS50931">
    <property type="entry name" value="HTH_LYSR"/>
    <property type="match status" value="1"/>
</dbReference>
<organism evidence="6 7">
    <name type="scientific">Labrys okinawensis</name>
    <dbReference type="NCBI Taxonomy" id="346911"/>
    <lineage>
        <taxon>Bacteria</taxon>
        <taxon>Pseudomonadati</taxon>
        <taxon>Pseudomonadota</taxon>
        <taxon>Alphaproteobacteria</taxon>
        <taxon>Hyphomicrobiales</taxon>
        <taxon>Xanthobacteraceae</taxon>
        <taxon>Labrys</taxon>
    </lineage>
</organism>